<gene>
    <name evidence="1" type="ORF">QR674_04990</name>
</gene>
<sequence length="165" mass="19165">MCSSRLNTSMQTAHINNVAVYVGRPTIDHVYKIFGDQIIEDGKIMETVINNGSRFREMLIVINYGTNKNKDNDLTGKYKCRYLYRLNNDHRSPELKDVYLYGTMDNGKDNVLNEYVRMVDAGQPSFTLSMKASINMMDGDSKYDVRDEKLYTALTRYHKAKQEMY</sequence>
<dbReference type="Proteomes" id="UP001278188">
    <property type="component" value="Unassembled WGS sequence"/>
</dbReference>
<comment type="caution">
    <text evidence="1">The sequence shown here is derived from an EMBL/GenBank/DDBJ whole genome shotgun (WGS) entry which is preliminary data.</text>
</comment>
<dbReference type="RefSeq" id="WP_317082299.1">
    <property type="nucleotide sequence ID" value="NZ_JASVDY010000001.1"/>
</dbReference>
<accession>A0ABU3WD58</accession>
<keyword evidence="2" id="KW-1185">Reference proteome</keyword>
<protein>
    <submittedName>
        <fullName evidence="1">Uncharacterized protein</fullName>
    </submittedName>
</protein>
<evidence type="ECO:0000313" key="1">
    <source>
        <dbReference type="EMBL" id="MDV2468333.1"/>
    </source>
</evidence>
<organism evidence="1 2">
    <name type="scientific">Acinetobacter chinensis</name>
    <dbReference type="NCBI Taxonomy" id="2004650"/>
    <lineage>
        <taxon>Bacteria</taxon>
        <taxon>Pseudomonadati</taxon>
        <taxon>Pseudomonadota</taxon>
        <taxon>Gammaproteobacteria</taxon>
        <taxon>Moraxellales</taxon>
        <taxon>Moraxellaceae</taxon>
        <taxon>Acinetobacter</taxon>
    </lineage>
</organism>
<reference evidence="1 2" key="1">
    <citation type="submission" date="2023-06" db="EMBL/GenBank/DDBJ databases">
        <title>Genomic Analysis of Acinetobacter Strains Recovered from South Australian Aquatic Samples provides Insights into the Circulation of Antibiotic Resistance determinants in the Environment.</title>
        <authorList>
            <person name="Tobin L."/>
            <person name="Jarocki V.M."/>
            <person name="Kenyon J."/>
            <person name="Drigo B."/>
            <person name="Donner E."/>
            <person name="Djordjevic S.P."/>
            <person name="Hamidian M."/>
        </authorList>
    </citation>
    <scope>NUCLEOTIDE SEQUENCE [LARGE SCALE GENOMIC DNA]</scope>
    <source>
        <strain evidence="1 2">SAAc652</strain>
    </source>
</reference>
<proteinExistence type="predicted"/>
<name>A0ABU3WD58_9GAMM</name>
<dbReference type="EMBL" id="JASVDY010000001">
    <property type="protein sequence ID" value="MDV2468333.1"/>
    <property type="molecule type" value="Genomic_DNA"/>
</dbReference>
<evidence type="ECO:0000313" key="2">
    <source>
        <dbReference type="Proteomes" id="UP001278188"/>
    </source>
</evidence>